<sequence>MTSPLVVSALIVAGLAPDGDRSASWRKGYPAPEYRGRVPDSPLRRRLPAADRTRLELRTGDRVLVAVGLADGRQAVATRLALHVLSPDSVTRTPWADVDSGTLDPATRTLAVRWVWGASTRLTFAEDRASVRFNQAFRERVQQSVVHTTSVALPGGRRARVALRRDEDGELFSQVLADADVDLADPEVAALVDAAEDAVRDAAGLPR</sequence>
<evidence type="ECO:0000313" key="2">
    <source>
        <dbReference type="Proteomes" id="UP001321453"/>
    </source>
</evidence>
<evidence type="ECO:0000313" key="1">
    <source>
        <dbReference type="EMBL" id="MDM7831508.1"/>
    </source>
</evidence>
<organism evidence="1 2">
    <name type="scientific">Cellulomonas edaphi</name>
    <dbReference type="NCBI Taxonomy" id="3053468"/>
    <lineage>
        <taxon>Bacteria</taxon>
        <taxon>Bacillati</taxon>
        <taxon>Actinomycetota</taxon>
        <taxon>Actinomycetes</taxon>
        <taxon>Micrococcales</taxon>
        <taxon>Cellulomonadaceae</taxon>
        <taxon>Cellulomonas</taxon>
    </lineage>
</organism>
<name>A0ABT7S7A2_9CELL</name>
<protein>
    <submittedName>
        <fullName evidence="1">Uncharacterized protein</fullName>
    </submittedName>
</protein>
<accession>A0ABT7S7A2</accession>
<dbReference type="Proteomes" id="UP001321453">
    <property type="component" value="Unassembled WGS sequence"/>
</dbReference>
<proteinExistence type="predicted"/>
<reference evidence="1 2" key="1">
    <citation type="submission" date="2023-06" db="EMBL/GenBank/DDBJ databases">
        <title>Cellulomonas sp. MW9 Whole genome sequence.</title>
        <authorList>
            <person name="Park S."/>
        </authorList>
    </citation>
    <scope>NUCLEOTIDE SEQUENCE [LARGE SCALE GENOMIC DNA]</scope>
    <source>
        <strain evidence="1 2">MW9</strain>
    </source>
</reference>
<dbReference type="EMBL" id="JAUCGR010000002">
    <property type="protein sequence ID" value="MDM7831508.1"/>
    <property type="molecule type" value="Genomic_DNA"/>
</dbReference>
<keyword evidence="2" id="KW-1185">Reference proteome</keyword>
<dbReference type="RefSeq" id="WP_289446852.1">
    <property type="nucleotide sequence ID" value="NZ_JAUCGR010000002.1"/>
</dbReference>
<gene>
    <name evidence="1" type="ORF">QRT05_09205</name>
</gene>
<comment type="caution">
    <text evidence="1">The sequence shown here is derived from an EMBL/GenBank/DDBJ whole genome shotgun (WGS) entry which is preliminary data.</text>
</comment>